<reference evidence="1 2" key="1">
    <citation type="submission" date="2013-09" db="EMBL/GenBank/DDBJ databases">
        <title>Corchorus capsularis genome sequencing.</title>
        <authorList>
            <person name="Alam M."/>
            <person name="Haque M.S."/>
            <person name="Islam M.S."/>
            <person name="Emdad E.M."/>
            <person name="Islam M.M."/>
            <person name="Ahmed B."/>
            <person name="Halim A."/>
            <person name="Hossen Q.M.M."/>
            <person name="Hossain M.Z."/>
            <person name="Ahmed R."/>
            <person name="Khan M.M."/>
            <person name="Islam R."/>
            <person name="Rashid M.M."/>
            <person name="Khan S.A."/>
            <person name="Rahman M.S."/>
            <person name="Alam M."/>
        </authorList>
    </citation>
    <scope>NUCLEOTIDE SEQUENCE [LARGE SCALE GENOMIC DNA]</scope>
    <source>
        <strain evidence="2">cv. CVL-1</strain>
        <tissue evidence="1">Whole seedling</tissue>
    </source>
</reference>
<comment type="caution">
    <text evidence="1">The sequence shown here is derived from an EMBL/GenBank/DDBJ whole genome shotgun (WGS) entry which is preliminary data.</text>
</comment>
<keyword evidence="2" id="KW-1185">Reference proteome</keyword>
<dbReference type="Proteomes" id="UP000188268">
    <property type="component" value="Unassembled WGS sequence"/>
</dbReference>
<proteinExistence type="predicted"/>
<dbReference type="AlphaFoldDB" id="A0A1R3I2W3"/>
<evidence type="ECO:0000313" key="1">
    <source>
        <dbReference type="EMBL" id="OMO76889.1"/>
    </source>
</evidence>
<name>A0A1R3I2W3_COCAP</name>
<dbReference type="Gramene" id="OMO76889">
    <property type="protein sequence ID" value="OMO76889"/>
    <property type="gene ID" value="CCACVL1_15348"/>
</dbReference>
<protein>
    <submittedName>
        <fullName evidence="1">Uncharacterized protein</fullName>
    </submittedName>
</protein>
<sequence length="39" mass="4553">MALQVATECSTWFKDRKVQQHVFGLPSSRRQLIFMIGWG</sequence>
<evidence type="ECO:0000313" key="2">
    <source>
        <dbReference type="Proteomes" id="UP000188268"/>
    </source>
</evidence>
<accession>A0A1R3I2W3</accession>
<dbReference type="EMBL" id="AWWV01010840">
    <property type="protein sequence ID" value="OMO76889.1"/>
    <property type="molecule type" value="Genomic_DNA"/>
</dbReference>
<gene>
    <name evidence="1" type="ORF">CCACVL1_15348</name>
</gene>
<organism evidence="1 2">
    <name type="scientific">Corchorus capsularis</name>
    <name type="common">Jute</name>
    <dbReference type="NCBI Taxonomy" id="210143"/>
    <lineage>
        <taxon>Eukaryota</taxon>
        <taxon>Viridiplantae</taxon>
        <taxon>Streptophyta</taxon>
        <taxon>Embryophyta</taxon>
        <taxon>Tracheophyta</taxon>
        <taxon>Spermatophyta</taxon>
        <taxon>Magnoliopsida</taxon>
        <taxon>eudicotyledons</taxon>
        <taxon>Gunneridae</taxon>
        <taxon>Pentapetalae</taxon>
        <taxon>rosids</taxon>
        <taxon>malvids</taxon>
        <taxon>Malvales</taxon>
        <taxon>Malvaceae</taxon>
        <taxon>Grewioideae</taxon>
        <taxon>Apeibeae</taxon>
        <taxon>Corchorus</taxon>
    </lineage>
</organism>